<dbReference type="GO" id="GO:0003677">
    <property type="term" value="F:DNA binding"/>
    <property type="evidence" value="ECO:0007669"/>
    <property type="project" value="UniProtKB-KW"/>
</dbReference>
<dbReference type="Gene3D" id="1.10.10.10">
    <property type="entry name" value="Winged helix-like DNA-binding domain superfamily/Winged helix DNA-binding domain"/>
    <property type="match status" value="1"/>
</dbReference>
<organism evidence="6 7">
    <name type="scientific">Rugamonas brunnea</name>
    <dbReference type="NCBI Taxonomy" id="2758569"/>
    <lineage>
        <taxon>Bacteria</taxon>
        <taxon>Pseudomonadati</taxon>
        <taxon>Pseudomonadota</taxon>
        <taxon>Betaproteobacteria</taxon>
        <taxon>Burkholderiales</taxon>
        <taxon>Oxalobacteraceae</taxon>
        <taxon>Telluria group</taxon>
        <taxon>Rugamonas</taxon>
    </lineage>
</organism>
<dbReference type="InterPro" id="IPR005119">
    <property type="entry name" value="LysR_subst-bd"/>
</dbReference>
<dbReference type="GO" id="GO:0003700">
    <property type="term" value="F:DNA-binding transcription factor activity"/>
    <property type="evidence" value="ECO:0007669"/>
    <property type="project" value="InterPro"/>
</dbReference>
<protein>
    <submittedName>
        <fullName evidence="6">LysR family transcriptional regulator</fullName>
    </submittedName>
</protein>
<dbReference type="InterPro" id="IPR050950">
    <property type="entry name" value="HTH-type_LysR_regulators"/>
</dbReference>
<sequence>MDMSLKLRQLSHLVLLADELHFARAAERAFLSQSAFSRSIGALEEETGMRLFDRGPHFVSPTPAGQHVIDRARRLLSSSHDLSREIAMLRSGDLGNIAVGAGPFSGIALMPSALAELRRRHPRVQAKLVISDAWSLLQQLRDEKLDFFLAEMQGIPANELLAVKPLGRLTGAFFCRAAHPLANQSGLRLADLAGASFVAVHMPTELRRVLGKLIAADEHGELPIAVECESLAILREFVLASDVVLVATERAMQMELAAGTIRKLQVLDIEAPGEPTPLATNFGMVSLRDRTPTTASNILMGLVQAEAAKVLAPASN</sequence>
<keyword evidence="3" id="KW-0238">DNA-binding</keyword>
<evidence type="ECO:0000259" key="5">
    <source>
        <dbReference type="PROSITE" id="PS50931"/>
    </source>
</evidence>
<dbReference type="PANTHER" id="PTHR30419:SF30">
    <property type="entry name" value="LYSR FAMILY TRANSCRIPTIONAL REGULATOR"/>
    <property type="match status" value="1"/>
</dbReference>
<dbReference type="PANTHER" id="PTHR30419">
    <property type="entry name" value="HTH-TYPE TRANSCRIPTIONAL REGULATOR YBHD"/>
    <property type="match status" value="1"/>
</dbReference>
<dbReference type="InterPro" id="IPR036388">
    <property type="entry name" value="WH-like_DNA-bd_sf"/>
</dbReference>
<evidence type="ECO:0000313" key="7">
    <source>
        <dbReference type="Proteomes" id="UP000534388"/>
    </source>
</evidence>
<gene>
    <name evidence="6" type="ORF">H3H37_23655</name>
</gene>
<dbReference type="Gene3D" id="3.40.190.10">
    <property type="entry name" value="Periplasmic binding protein-like II"/>
    <property type="match status" value="2"/>
</dbReference>
<dbReference type="PRINTS" id="PR00039">
    <property type="entry name" value="HTHLYSR"/>
</dbReference>
<dbReference type="Pfam" id="PF03466">
    <property type="entry name" value="LysR_substrate"/>
    <property type="match status" value="1"/>
</dbReference>
<evidence type="ECO:0000256" key="1">
    <source>
        <dbReference type="ARBA" id="ARBA00009437"/>
    </source>
</evidence>
<name>A0A7W2IEH2_9BURK</name>
<dbReference type="AlphaFoldDB" id="A0A7W2IEH2"/>
<evidence type="ECO:0000256" key="4">
    <source>
        <dbReference type="ARBA" id="ARBA00023163"/>
    </source>
</evidence>
<dbReference type="InterPro" id="IPR000847">
    <property type="entry name" value="LysR_HTH_N"/>
</dbReference>
<accession>A0A7W2IEH2</accession>
<proteinExistence type="inferred from homology"/>
<dbReference type="SUPFAM" id="SSF53850">
    <property type="entry name" value="Periplasmic binding protein-like II"/>
    <property type="match status" value="1"/>
</dbReference>
<dbReference type="Proteomes" id="UP000534388">
    <property type="component" value="Unassembled WGS sequence"/>
</dbReference>
<keyword evidence="7" id="KW-1185">Reference proteome</keyword>
<keyword evidence="4" id="KW-0804">Transcription</keyword>
<dbReference type="InterPro" id="IPR036390">
    <property type="entry name" value="WH_DNA-bd_sf"/>
</dbReference>
<evidence type="ECO:0000313" key="6">
    <source>
        <dbReference type="EMBL" id="MBA5640062.1"/>
    </source>
</evidence>
<keyword evidence="2" id="KW-0805">Transcription regulation</keyword>
<dbReference type="SUPFAM" id="SSF46785">
    <property type="entry name" value="Winged helix' DNA-binding domain"/>
    <property type="match status" value="1"/>
</dbReference>
<evidence type="ECO:0000256" key="2">
    <source>
        <dbReference type="ARBA" id="ARBA00023015"/>
    </source>
</evidence>
<dbReference type="PROSITE" id="PS50931">
    <property type="entry name" value="HTH_LYSR"/>
    <property type="match status" value="1"/>
</dbReference>
<evidence type="ECO:0000256" key="3">
    <source>
        <dbReference type="ARBA" id="ARBA00023125"/>
    </source>
</evidence>
<dbReference type="EMBL" id="JACEZT010000024">
    <property type="protein sequence ID" value="MBA5640062.1"/>
    <property type="molecule type" value="Genomic_DNA"/>
</dbReference>
<dbReference type="FunFam" id="1.10.10.10:FF:000001">
    <property type="entry name" value="LysR family transcriptional regulator"/>
    <property type="match status" value="1"/>
</dbReference>
<comment type="caution">
    <text evidence="6">The sequence shown here is derived from an EMBL/GenBank/DDBJ whole genome shotgun (WGS) entry which is preliminary data.</text>
</comment>
<reference evidence="6 7" key="1">
    <citation type="submission" date="2020-07" db="EMBL/GenBank/DDBJ databases">
        <title>Novel species isolated from subtropical streams in China.</title>
        <authorList>
            <person name="Lu H."/>
        </authorList>
    </citation>
    <scope>NUCLEOTIDE SEQUENCE [LARGE SCALE GENOMIC DNA]</scope>
    <source>
        <strain evidence="6 7">LX20W</strain>
    </source>
</reference>
<dbReference type="Pfam" id="PF00126">
    <property type="entry name" value="HTH_1"/>
    <property type="match status" value="1"/>
</dbReference>
<dbReference type="GO" id="GO:0005829">
    <property type="term" value="C:cytosol"/>
    <property type="evidence" value="ECO:0007669"/>
    <property type="project" value="TreeGrafter"/>
</dbReference>
<comment type="similarity">
    <text evidence="1">Belongs to the LysR transcriptional regulatory family.</text>
</comment>
<feature type="domain" description="HTH lysR-type" evidence="5">
    <location>
        <begin position="5"/>
        <end position="62"/>
    </location>
</feature>